<sequence>MNQHSVNRLIEAFPQYADEQLLALPQDWLGPINELYCDLRDIQKLDPVHHPLDALRPYVDVQWLFIEGRYAVYVRPVEPFENWTGDQGLRLIKAIERFEKSTEIVA</sequence>
<gene>
    <name evidence="1" type="ORF">BA011_00985</name>
</gene>
<evidence type="ECO:0000313" key="1">
    <source>
        <dbReference type="EMBL" id="ANP84452.1"/>
    </source>
</evidence>
<evidence type="ECO:0000313" key="2">
    <source>
        <dbReference type="Proteomes" id="UP000092691"/>
    </source>
</evidence>
<dbReference type="Proteomes" id="UP000092691">
    <property type="component" value="Chromosome"/>
</dbReference>
<dbReference type="OrthoDB" id="9896803at2"/>
<organism evidence="1 2">
    <name type="scientific">Rhizobium leguminosarum</name>
    <dbReference type="NCBI Taxonomy" id="384"/>
    <lineage>
        <taxon>Bacteria</taxon>
        <taxon>Pseudomonadati</taxon>
        <taxon>Pseudomonadota</taxon>
        <taxon>Alphaproteobacteria</taxon>
        <taxon>Hyphomicrobiales</taxon>
        <taxon>Rhizobiaceae</taxon>
        <taxon>Rhizobium/Agrobacterium group</taxon>
        <taxon>Rhizobium</taxon>
    </lineage>
</organism>
<dbReference type="AlphaFoldDB" id="A0A1B1C3V8"/>
<dbReference type="RefSeq" id="WP_065279101.1">
    <property type="nucleotide sequence ID" value="NZ_CP016286.1"/>
</dbReference>
<reference evidence="1 2" key="1">
    <citation type="submission" date="2016-06" db="EMBL/GenBank/DDBJ databases">
        <title>Microsymbionts genomes from the relict species Vavilovia formosa.</title>
        <authorList>
            <person name="Chirak E."/>
            <person name="Kimeklis A."/>
            <person name="Andronov E."/>
        </authorList>
    </citation>
    <scope>NUCLEOTIDE SEQUENCE [LARGE SCALE GENOMIC DNA]</scope>
    <source>
        <strain evidence="1 2">Vaf10</strain>
    </source>
</reference>
<proteinExistence type="predicted"/>
<dbReference type="EMBL" id="CP016286">
    <property type="protein sequence ID" value="ANP84452.1"/>
    <property type="molecule type" value="Genomic_DNA"/>
</dbReference>
<accession>A0A1B1C3V8</accession>
<name>A0A1B1C3V8_RHILE</name>
<protein>
    <submittedName>
        <fullName evidence="1">Uncharacterized protein</fullName>
    </submittedName>
</protein>